<dbReference type="AlphaFoldDB" id="A0A514Z836"/>
<keyword evidence="1" id="KW-0134">Cell wall</keyword>
<dbReference type="Proteomes" id="UP000315128">
    <property type="component" value="Chromosome"/>
</dbReference>
<keyword evidence="5" id="KW-0812">Transmembrane</keyword>
<evidence type="ECO:0000313" key="7">
    <source>
        <dbReference type="EMBL" id="QDK70749.1"/>
    </source>
</evidence>
<dbReference type="OrthoDB" id="2216808at2"/>
<keyword evidence="5" id="KW-1133">Transmembrane helix</keyword>
<feature type="transmembrane region" description="Helical" evidence="5">
    <location>
        <begin position="28"/>
        <end position="48"/>
    </location>
</feature>
<keyword evidence="2" id="KW-0964">Secreted</keyword>
<keyword evidence="8" id="KW-1185">Reference proteome</keyword>
<evidence type="ECO:0000259" key="6">
    <source>
        <dbReference type="PROSITE" id="PS50847"/>
    </source>
</evidence>
<keyword evidence="5" id="KW-0472">Membrane</keyword>
<dbReference type="InterPro" id="IPR041100">
    <property type="entry name" value="TQ"/>
</dbReference>
<evidence type="ECO:0000256" key="3">
    <source>
        <dbReference type="ARBA" id="ARBA00022729"/>
    </source>
</evidence>
<gene>
    <name evidence="7" type="ORF">FLP15_05755</name>
</gene>
<dbReference type="PROSITE" id="PS50847">
    <property type="entry name" value="GRAM_POS_ANCHORING"/>
    <property type="match status" value="1"/>
</dbReference>
<evidence type="ECO:0000256" key="2">
    <source>
        <dbReference type="ARBA" id="ARBA00022525"/>
    </source>
</evidence>
<organism evidence="7 8">
    <name type="scientific">Lactococcus protaetiae</name>
    <dbReference type="NCBI Taxonomy" id="2592653"/>
    <lineage>
        <taxon>Bacteria</taxon>
        <taxon>Bacillati</taxon>
        <taxon>Bacillota</taxon>
        <taxon>Bacilli</taxon>
        <taxon>Lactobacillales</taxon>
        <taxon>Streptococcaceae</taxon>
        <taxon>Lactococcus</taxon>
    </lineage>
</organism>
<dbReference type="InterPro" id="IPR013783">
    <property type="entry name" value="Ig-like_fold"/>
</dbReference>
<keyword evidence="3" id="KW-0732">Signal</keyword>
<dbReference type="Gene3D" id="2.60.40.10">
    <property type="entry name" value="Immunoglobulins"/>
    <property type="match status" value="2"/>
</dbReference>
<evidence type="ECO:0000313" key="8">
    <source>
        <dbReference type="Proteomes" id="UP000315128"/>
    </source>
</evidence>
<dbReference type="EMBL" id="CP041356">
    <property type="protein sequence ID" value="QDK70749.1"/>
    <property type="molecule type" value="Genomic_DNA"/>
</dbReference>
<dbReference type="Pfam" id="PF18202">
    <property type="entry name" value="TQ"/>
    <property type="match status" value="1"/>
</dbReference>
<proteinExistence type="predicted"/>
<evidence type="ECO:0000256" key="4">
    <source>
        <dbReference type="ARBA" id="ARBA00023088"/>
    </source>
</evidence>
<evidence type="ECO:0000256" key="1">
    <source>
        <dbReference type="ARBA" id="ARBA00022512"/>
    </source>
</evidence>
<dbReference type="InterPro" id="IPR019931">
    <property type="entry name" value="LPXTG_anchor"/>
</dbReference>
<feature type="transmembrane region" description="Helical" evidence="5">
    <location>
        <begin position="777"/>
        <end position="797"/>
    </location>
</feature>
<name>A0A514Z836_9LACT</name>
<dbReference type="RefSeq" id="WP_142766335.1">
    <property type="nucleotide sequence ID" value="NZ_CP041356.1"/>
</dbReference>
<sequence length="806" mass="86475">MSKWKKLLNALTSEKKVTNWKMRKVKKVFVYGAAVLGMVAGVGGLVYVSTALAASLPTDTTVHWDNDKPLYYEIDQNGVEHPKPLLTVGGDGVTPAWCLGLGVPLPNNTTQAQLDSTNAILNALSDEQIAVINNVDYLAQKDGSLLAYAQAQHATYLLLDEAGVSENQTKDLIVKDNTLLQDADAIKNGANTLINEAKKMRELPSFNGTTIQLIQGVEKTVTDTKGVLPNFPNFKSNADGLTQSVLGNDVKLKADITSKHGLISNALQFWNTGLPTQALPYFVYSTDGDSTGKLSQSVLATKDPSQALANLSVNIIGLGETTLLKHDADTNSTETQGEAQLVGSVWGLYKAGTDTLVNYSEGQDGYPVTVTSGDKTDDKTIQLKMTDLTKGVGVKNLDNSKDYEWGELVAPEGYELSTKRYPVTFDSSSSFDSGTSNYIDNVTATDRPLVFNFMFTKAQDVNGSYTGLNGAEFTATPQGTTKGNPIKVSSGTGTDTNGYTVNGLTVFDGKANSAAGNPNEDGLAGGDYLVEETKVPDGTQAINPFTITTDSVKDKDGNVTGYTIVFKDTVTHQVITTLDVSADKVVGNNLMFKVNLGTLVDKPVTPVVPTIKTKAHTADGDQTIEKAEISKETPVYDKVMMTNAEKGDQMVASLHRIVTDKDGKTTDSKVIRTLNFTIDDETVISQEKQIQSTIDATKDGDVSEGSTVTYVWTEELFDEGTNPDTDKPEAVHDDLKDQDQTLTVEKVKAPTPKPVTPQPVTKVASVLPTTGSSTGDMLAYGGMVILLSTLGGTIYYMKNKKSSKEE</sequence>
<protein>
    <submittedName>
        <fullName evidence="7">LPXTG cell wall anchor domain-containing protein</fullName>
    </submittedName>
</protein>
<feature type="domain" description="Gram-positive cocci surface proteins LPxTG" evidence="6">
    <location>
        <begin position="767"/>
        <end position="806"/>
    </location>
</feature>
<reference evidence="7 8" key="1">
    <citation type="submission" date="2019-07" db="EMBL/GenBank/DDBJ databases">
        <title>Genome sequencing of KACC 19320.</title>
        <authorList>
            <person name="Heo J."/>
            <person name="Kim S.-J."/>
            <person name="Kim J.-S."/>
            <person name="Hong S.-B."/>
            <person name="Kwon S.-W."/>
        </authorList>
    </citation>
    <scope>NUCLEOTIDE SEQUENCE [LARGE SCALE GENOMIC DNA]</scope>
    <source>
        <strain evidence="7 8">KACC 19320</strain>
    </source>
</reference>
<keyword evidence="4" id="KW-0572">Peptidoglycan-anchor</keyword>
<dbReference type="KEGG" id="lack:FLP15_05755"/>
<accession>A0A514Z836</accession>
<dbReference type="NCBIfam" id="TIGR01167">
    <property type="entry name" value="LPXTG_anchor"/>
    <property type="match status" value="1"/>
</dbReference>
<evidence type="ECO:0000256" key="5">
    <source>
        <dbReference type="SAM" id="Phobius"/>
    </source>
</evidence>